<dbReference type="GO" id="GO:0005778">
    <property type="term" value="C:peroxisomal membrane"/>
    <property type="evidence" value="ECO:0007669"/>
    <property type="project" value="TreeGrafter"/>
</dbReference>
<evidence type="ECO:0000256" key="4">
    <source>
        <dbReference type="ARBA" id="ARBA00023136"/>
    </source>
</evidence>
<accession>A0A3P7KB21</accession>
<dbReference type="GO" id="GO:0042626">
    <property type="term" value="F:ATPase-coupled transmembrane transporter activity"/>
    <property type="evidence" value="ECO:0007669"/>
    <property type="project" value="TreeGrafter"/>
</dbReference>
<keyword evidence="6" id="KW-1185">Reference proteome</keyword>
<keyword evidence="1" id="KW-0813">Transport</keyword>
<dbReference type="GO" id="GO:0007031">
    <property type="term" value="P:peroxisome organization"/>
    <property type="evidence" value="ECO:0007669"/>
    <property type="project" value="TreeGrafter"/>
</dbReference>
<evidence type="ECO:0000256" key="1">
    <source>
        <dbReference type="ARBA" id="ARBA00022448"/>
    </source>
</evidence>
<feature type="non-terminal residue" evidence="5">
    <location>
        <position position="1"/>
    </location>
</feature>
<keyword evidence="2" id="KW-0812">Transmembrane</keyword>
<dbReference type="GO" id="GO:0015910">
    <property type="term" value="P:long-chain fatty acid import into peroxisome"/>
    <property type="evidence" value="ECO:0007669"/>
    <property type="project" value="TreeGrafter"/>
</dbReference>
<dbReference type="OrthoDB" id="422637at2759"/>
<evidence type="ECO:0000256" key="2">
    <source>
        <dbReference type="ARBA" id="ARBA00022692"/>
    </source>
</evidence>
<name>A0A3P7KB21_STRVU</name>
<dbReference type="GO" id="GO:0005324">
    <property type="term" value="F:long-chain fatty acid transmembrane transporter activity"/>
    <property type="evidence" value="ECO:0007669"/>
    <property type="project" value="TreeGrafter"/>
</dbReference>
<proteinExistence type="predicted"/>
<organism evidence="5 6">
    <name type="scientific">Strongylus vulgaris</name>
    <name type="common">Blood worm</name>
    <dbReference type="NCBI Taxonomy" id="40348"/>
    <lineage>
        <taxon>Eukaryota</taxon>
        <taxon>Metazoa</taxon>
        <taxon>Ecdysozoa</taxon>
        <taxon>Nematoda</taxon>
        <taxon>Chromadorea</taxon>
        <taxon>Rhabditida</taxon>
        <taxon>Rhabditina</taxon>
        <taxon>Rhabditomorpha</taxon>
        <taxon>Strongyloidea</taxon>
        <taxon>Strongylidae</taxon>
        <taxon>Strongylus</taxon>
    </lineage>
</organism>
<dbReference type="PANTHER" id="PTHR11384">
    <property type="entry name" value="ATP-BINDING CASSETTE, SUB-FAMILY D MEMBER"/>
    <property type="match status" value="1"/>
</dbReference>
<dbReference type="PANTHER" id="PTHR11384:SF62">
    <property type="entry name" value="ATP-BINDING CASSETTE SUB-FAMILY D MEMBER 3"/>
    <property type="match status" value="1"/>
</dbReference>
<evidence type="ECO:0000313" key="5">
    <source>
        <dbReference type="EMBL" id="VDM85487.1"/>
    </source>
</evidence>
<keyword evidence="4" id="KW-0472">Membrane</keyword>
<dbReference type="AlphaFoldDB" id="A0A3P7KB21"/>
<gene>
    <name evidence="5" type="ORF">SVUK_LOCUS20485</name>
</gene>
<protein>
    <submittedName>
        <fullName evidence="5">Uncharacterized protein</fullName>
    </submittedName>
</protein>
<sequence length="154" mass="17299">RFSIGCVDNIVAKYFATVVGWYAVSRPFNDRNNAVMNKKSRTELIEELYKSGRMMLKLAEALGRLALAGREMTRLSGFTTRVDTLLNVLDDLGNGSYERTMIKDASDLDERALLPRELKPGAATLYDFGNIERSSDLPGPTYGHVEKGLYRQRS</sequence>
<reference evidence="5 6" key="1">
    <citation type="submission" date="2018-11" db="EMBL/GenBank/DDBJ databases">
        <authorList>
            <consortium name="Pathogen Informatics"/>
        </authorList>
    </citation>
    <scope>NUCLEOTIDE SEQUENCE [LARGE SCALE GENOMIC DNA]</scope>
</reference>
<evidence type="ECO:0000256" key="3">
    <source>
        <dbReference type="ARBA" id="ARBA00022989"/>
    </source>
</evidence>
<keyword evidence="3" id="KW-1133">Transmembrane helix</keyword>
<dbReference type="GO" id="GO:0005524">
    <property type="term" value="F:ATP binding"/>
    <property type="evidence" value="ECO:0007669"/>
    <property type="project" value="TreeGrafter"/>
</dbReference>
<evidence type="ECO:0000313" key="6">
    <source>
        <dbReference type="Proteomes" id="UP000270094"/>
    </source>
</evidence>
<dbReference type="Proteomes" id="UP000270094">
    <property type="component" value="Unassembled WGS sequence"/>
</dbReference>
<dbReference type="InterPro" id="IPR050835">
    <property type="entry name" value="ABC_transporter_sub-D"/>
</dbReference>
<dbReference type="EMBL" id="UYYB01141029">
    <property type="protein sequence ID" value="VDM85487.1"/>
    <property type="molecule type" value="Genomic_DNA"/>
</dbReference>
<dbReference type="GO" id="GO:0006635">
    <property type="term" value="P:fatty acid beta-oxidation"/>
    <property type="evidence" value="ECO:0007669"/>
    <property type="project" value="TreeGrafter"/>
</dbReference>
<dbReference type="GO" id="GO:0042760">
    <property type="term" value="P:very long-chain fatty acid catabolic process"/>
    <property type="evidence" value="ECO:0007669"/>
    <property type="project" value="TreeGrafter"/>
</dbReference>